<protein>
    <recommendedName>
        <fullName evidence="2">MEDS domain-containing protein</fullName>
    </recommendedName>
</protein>
<reference evidence="4" key="1">
    <citation type="journal article" date="2019" name="Int. J. Syst. Evol. Microbiol.">
        <title>The Global Catalogue of Microorganisms (GCM) 10K type strain sequencing project: providing services to taxonomists for standard genome sequencing and annotation.</title>
        <authorList>
            <consortium name="The Broad Institute Genomics Platform"/>
            <consortium name="The Broad Institute Genome Sequencing Center for Infectious Disease"/>
            <person name="Wu L."/>
            <person name="Ma J."/>
        </authorList>
    </citation>
    <scope>NUCLEOTIDE SEQUENCE [LARGE SCALE GENOMIC DNA]</scope>
    <source>
        <strain evidence="4">JCM 4805</strain>
    </source>
</reference>
<dbReference type="Proteomes" id="UP001500909">
    <property type="component" value="Unassembled WGS sequence"/>
</dbReference>
<comment type="caution">
    <text evidence="3">The sequence shown here is derived from an EMBL/GenBank/DDBJ whole genome shotgun (WGS) entry which is preliminary data.</text>
</comment>
<gene>
    <name evidence="3" type="ORF">GCM10010361_33160</name>
</gene>
<feature type="compositionally biased region" description="Basic and acidic residues" evidence="1">
    <location>
        <begin position="1"/>
        <end position="10"/>
    </location>
</feature>
<accession>A0ABP3JXA4</accession>
<dbReference type="InterPro" id="IPR025847">
    <property type="entry name" value="MEDS_domain"/>
</dbReference>
<evidence type="ECO:0000313" key="4">
    <source>
        <dbReference type="Proteomes" id="UP001500909"/>
    </source>
</evidence>
<proteinExistence type="predicted"/>
<keyword evidence="4" id="KW-1185">Reference proteome</keyword>
<sequence>MAAHRGDSASRKRQRIEEETEQALTEGYRGLRTYIDTHWVPALSSDVGTMIHRETHADHLFSDRPYTETCAYDTRWFAPDVLNAMHHAHPTSLLPSTGALHTGSSPHGLRLVGEADMATREQFNAALRGTLEGSHQARQVSIDMSRLVFLRAACAEDLVQLTLSASASPPVHVLCRPQQAHLLRRIGAEHPPHLVLSEVSC</sequence>
<evidence type="ECO:0000259" key="2">
    <source>
        <dbReference type="Pfam" id="PF14417"/>
    </source>
</evidence>
<evidence type="ECO:0000313" key="3">
    <source>
        <dbReference type="EMBL" id="GAA0466389.1"/>
    </source>
</evidence>
<dbReference type="RefSeq" id="WP_346095676.1">
    <property type="nucleotide sequence ID" value="NZ_BAAABY010000023.1"/>
</dbReference>
<evidence type="ECO:0000256" key="1">
    <source>
        <dbReference type="SAM" id="MobiDB-lite"/>
    </source>
</evidence>
<feature type="domain" description="MEDS" evidence="2">
    <location>
        <begin position="10"/>
        <end position="90"/>
    </location>
</feature>
<organism evidence="3 4">
    <name type="scientific">Streptomyces olivaceiscleroticus</name>
    <dbReference type="NCBI Taxonomy" id="68245"/>
    <lineage>
        <taxon>Bacteria</taxon>
        <taxon>Bacillati</taxon>
        <taxon>Actinomycetota</taxon>
        <taxon>Actinomycetes</taxon>
        <taxon>Kitasatosporales</taxon>
        <taxon>Streptomycetaceae</taxon>
        <taxon>Streptomyces</taxon>
    </lineage>
</organism>
<name>A0ABP3JXA4_9ACTN</name>
<dbReference type="Gene3D" id="3.30.750.24">
    <property type="entry name" value="STAS domain"/>
    <property type="match status" value="1"/>
</dbReference>
<dbReference type="EMBL" id="BAAABY010000023">
    <property type="protein sequence ID" value="GAA0466389.1"/>
    <property type="molecule type" value="Genomic_DNA"/>
</dbReference>
<dbReference type="InterPro" id="IPR036513">
    <property type="entry name" value="STAS_dom_sf"/>
</dbReference>
<dbReference type="Pfam" id="PF14417">
    <property type="entry name" value="MEDS"/>
    <property type="match status" value="1"/>
</dbReference>
<feature type="region of interest" description="Disordered" evidence="1">
    <location>
        <begin position="1"/>
        <end position="20"/>
    </location>
</feature>